<keyword evidence="1" id="KW-1133">Transmembrane helix</keyword>
<organism evidence="2 3">
    <name type="scientific">Micromonospora palomenae</name>
    <dbReference type="NCBI Taxonomy" id="1461247"/>
    <lineage>
        <taxon>Bacteria</taxon>
        <taxon>Bacillati</taxon>
        <taxon>Actinomycetota</taxon>
        <taxon>Actinomycetes</taxon>
        <taxon>Micromonosporales</taxon>
        <taxon>Micromonosporaceae</taxon>
        <taxon>Micromonospora</taxon>
    </lineage>
</organism>
<reference evidence="2 3" key="1">
    <citation type="submission" date="2019-06" db="EMBL/GenBank/DDBJ databases">
        <title>Sequencing the genomes of 1000 actinobacteria strains.</title>
        <authorList>
            <person name="Klenk H.-P."/>
        </authorList>
    </citation>
    <scope>NUCLEOTIDE SEQUENCE [LARGE SCALE GENOMIC DNA]</scope>
    <source>
        <strain evidence="2 3">DSM 102131</strain>
    </source>
</reference>
<keyword evidence="1" id="KW-0812">Transmembrane</keyword>
<dbReference type="AlphaFoldDB" id="A0A561WY71"/>
<name>A0A561WY71_9ACTN</name>
<keyword evidence="1" id="KW-0472">Membrane</keyword>
<evidence type="ECO:0000313" key="3">
    <source>
        <dbReference type="Proteomes" id="UP000319927"/>
    </source>
</evidence>
<keyword evidence="3" id="KW-1185">Reference proteome</keyword>
<dbReference type="Proteomes" id="UP000319927">
    <property type="component" value="Unassembled WGS sequence"/>
</dbReference>
<dbReference type="EMBL" id="VIXA01000001">
    <property type="protein sequence ID" value="TWG28810.1"/>
    <property type="molecule type" value="Genomic_DNA"/>
</dbReference>
<sequence length="69" mass="7097">MVTPGQEIVNKPYCYRLAPSGAACDSAGMDLLPLADATSPADVPGVRLLGVVVGGLLLLAAIRAMFGRR</sequence>
<comment type="caution">
    <text evidence="2">The sequence shown here is derived from an EMBL/GenBank/DDBJ whole genome shotgun (WGS) entry which is preliminary data.</text>
</comment>
<gene>
    <name evidence="2" type="ORF">FHX75_111969</name>
</gene>
<protein>
    <submittedName>
        <fullName evidence="2">Uncharacterized protein</fullName>
    </submittedName>
</protein>
<accession>A0A561WY71</accession>
<evidence type="ECO:0000256" key="1">
    <source>
        <dbReference type="SAM" id="Phobius"/>
    </source>
</evidence>
<evidence type="ECO:0000313" key="2">
    <source>
        <dbReference type="EMBL" id="TWG28810.1"/>
    </source>
</evidence>
<proteinExistence type="predicted"/>
<feature type="transmembrane region" description="Helical" evidence="1">
    <location>
        <begin position="48"/>
        <end position="66"/>
    </location>
</feature>